<comment type="caution">
    <text evidence="1">The sequence shown here is derived from an EMBL/GenBank/DDBJ whole genome shotgun (WGS) entry which is preliminary data.</text>
</comment>
<evidence type="ECO:0000313" key="1">
    <source>
        <dbReference type="EMBL" id="MFC0261935.1"/>
    </source>
</evidence>
<accession>A0ABV6FPZ0</accession>
<organism evidence="1 2">
    <name type="scientific">Fontibacter flavus</name>
    <dbReference type="NCBI Taxonomy" id="654838"/>
    <lineage>
        <taxon>Bacteria</taxon>
        <taxon>Pseudomonadati</taxon>
        <taxon>Bacteroidota</taxon>
        <taxon>Cytophagia</taxon>
        <taxon>Cytophagales</taxon>
        <taxon>Cyclobacteriaceae</taxon>
        <taxon>Fontibacter</taxon>
    </lineage>
</organism>
<protein>
    <submittedName>
        <fullName evidence="1">T9SS type A sorting domain-containing protein</fullName>
    </submittedName>
</protein>
<dbReference type="InterPro" id="IPR013783">
    <property type="entry name" value="Ig-like_fold"/>
</dbReference>
<reference evidence="1 2" key="1">
    <citation type="submission" date="2024-09" db="EMBL/GenBank/DDBJ databases">
        <authorList>
            <person name="Sun Q."/>
            <person name="Mori K."/>
        </authorList>
    </citation>
    <scope>NUCLEOTIDE SEQUENCE [LARGE SCALE GENOMIC DNA]</scope>
    <source>
        <strain evidence="1 2">CCM 7650</strain>
    </source>
</reference>
<evidence type="ECO:0000313" key="2">
    <source>
        <dbReference type="Proteomes" id="UP001589797"/>
    </source>
</evidence>
<gene>
    <name evidence="1" type="ORF">ACFFIP_04515</name>
</gene>
<sequence length="365" mass="41734">MLSFSGKIFKALFLILGISFIYTDINTYAQCSQNNFAVTDLYFLDEKGNPFEDEEEFAIGEVVKGRIYAIFSGTSTNAYFPLHFAYQEEISGNLSSTTSSYCVFNETSNTSNQIPKETRVFLFDYEIIWGSETYFKNIYLRWRQNEGQTECTTSASSGQCYASPEGLRVSTQFGPLPVEWHQFSVSPTENLRNIALNWSTLKEWESSHFEIERSEQGIDHFTKIAEVKSVGWSDTLTQYSYTDLQLPYKGGRLYYRIKQVDFDGSMDYSPTQMVQVPKVMSSKNHWQAIPNPVINKELQLMYTGPPLQNEVQVQIYTASSSYSYVFNNAGNSIDLSQILHKLPKGILIIEIITEATTERLKVIKK</sequence>
<dbReference type="Proteomes" id="UP001589797">
    <property type="component" value="Unassembled WGS sequence"/>
</dbReference>
<dbReference type="RefSeq" id="WP_382386377.1">
    <property type="nucleotide sequence ID" value="NZ_JBHLWI010000008.1"/>
</dbReference>
<dbReference type="EMBL" id="JBHLWI010000008">
    <property type="protein sequence ID" value="MFC0261935.1"/>
    <property type="molecule type" value="Genomic_DNA"/>
</dbReference>
<proteinExistence type="predicted"/>
<keyword evidence="2" id="KW-1185">Reference proteome</keyword>
<name>A0ABV6FPZ0_9BACT</name>
<dbReference type="Gene3D" id="2.60.40.10">
    <property type="entry name" value="Immunoglobulins"/>
    <property type="match status" value="1"/>
</dbReference>
<dbReference type="InterPro" id="IPR026444">
    <property type="entry name" value="Secre_tail"/>
</dbReference>
<dbReference type="NCBIfam" id="TIGR04183">
    <property type="entry name" value="Por_Secre_tail"/>
    <property type="match status" value="1"/>
</dbReference>